<feature type="domain" description="Tc1-like transposase DDE" evidence="1">
    <location>
        <begin position="6"/>
        <end position="143"/>
    </location>
</feature>
<reference evidence="2" key="1">
    <citation type="submission" date="2020-02" db="EMBL/GenBank/DDBJ databases">
        <authorList>
            <person name="Meier V. D."/>
        </authorList>
    </citation>
    <scope>NUCLEOTIDE SEQUENCE</scope>
    <source>
        <strain evidence="2">AVDCRST_MAG80</strain>
    </source>
</reference>
<dbReference type="InterPro" id="IPR036397">
    <property type="entry name" value="RNaseH_sf"/>
</dbReference>
<organism evidence="2">
    <name type="scientific">uncultured Rubrobacteraceae bacterium</name>
    <dbReference type="NCBI Taxonomy" id="349277"/>
    <lineage>
        <taxon>Bacteria</taxon>
        <taxon>Bacillati</taxon>
        <taxon>Actinomycetota</taxon>
        <taxon>Rubrobacteria</taxon>
        <taxon>Rubrobacterales</taxon>
        <taxon>Rubrobacteraceae</taxon>
        <taxon>environmental samples</taxon>
    </lineage>
</organism>
<accession>A0A6J4QJF5</accession>
<dbReference type="InterPro" id="IPR038717">
    <property type="entry name" value="Tc1-like_DDE_dom"/>
</dbReference>
<name>A0A6J4QJF5_9ACTN</name>
<proteinExistence type="predicted"/>
<gene>
    <name evidence="2" type="ORF">AVDCRST_MAG80-1790</name>
</gene>
<protein>
    <recommendedName>
        <fullName evidence="1">Tc1-like transposase DDE domain-containing protein</fullName>
    </recommendedName>
</protein>
<dbReference type="GO" id="GO:0003676">
    <property type="term" value="F:nucleic acid binding"/>
    <property type="evidence" value="ECO:0007669"/>
    <property type="project" value="InterPro"/>
</dbReference>
<dbReference type="Pfam" id="PF13358">
    <property type="entry name" value="DDE_3"/>
    <property type="match status" value="1"/>
</dbReference>
<evidence type="ECO:0000313" key="2">
    <source>
        <dbReference type="EMBL" id="CAA9446136.1"/>
    </source>
</evidence>
<dbReference type="Gene3D" id="3.30.420.10">
    <property type="entry name" value="Ribonuclease H-like superfamily/Ribonuclease H"/>
    <property type="match status" value="1"/>
</dbReference>
<sequence>MCLPPAYCWTKKGRANRHEVRTRWGNQGRINLIGTLSLEEKVESLSYRMLEGSCRTGEVLSYLNSLAEEAQGEGRRVVVVLDNAPLYKAGAIQEARAGWEAKGLKLYYLPAYCPHLNLIEGVWRRLKGFLMPRRYYDSLEELKQAVLSALRLLGAVELQC</sequence>
<dbReference type="AlphaFoldDB" id="A0A6J4QJF5"/>
<dbReference type="EMBL" id="CADCVC010000151">
    <property type="protein sequence ID" value="CAA9446136.1"/>
    <property type="molecule type" value="Genomic_DNA"/>
</dbReference>
<evidence type="ECO:0000259" key="1">
    <source>
        <dbReference type="Pfam" id="PF13358"/>
    </source>
</evidence>